<dbReference type="OrthoDB" id="2939047at2"/>
<gene>
    <name evidence="1" type="ORF">EPH95_06045</name>
</gene>
<protein>
    <submittedName>
        <fullName evidence="1">Uncharacterized protein</fullName>
    </submittedName>
</protein>
<dbReference type="KEGG" id="sale:EPH95_06045"/>
<sequence length="62" mass="7187">MDTVHLHNRLVLQGVPIIEDDLPYIQQVIGMMENAYDPFTRIENVSKEDSILVFDPEVLLFD</sequence>
<evidence type="ECO:0000313" key="2">
    <source>
        <dbReference type="Proteomes" id="UP000319756"/>
    </source>
</evidence>
<dbReference type="EMBL" id="CP035485">
    <property type="protein sequence ID" value="QDI90793.1"/>
    <property type="molecule type" value="Genomic_DNA"/>
</dbReference>
<proteinExistence type="predicted"/>
<name>A0A514LG23_9BACI</name>
<dbReference type="RefSeq" id="WP_142088210.1">
    <property type="nucleotide sequence ID" value="NZ_CP035485.1"/>
</dbReference>
<reference evidence="2" key="1">
    <citation type="submission" date="2019-01" db="EMBL/GenBank/DDBJ databases">
        <title>Genomic analysis of Salicibibacter sp. NKC3-5.</title>
        <authorList>
            <person name="Oh Y.J."/>
        </authorList>
    </citation>
    <scope>NUCLEOTIDE SEQUENCE [LARGE SCALE GENOMIC DNA]</scope>
    <source>
        <strain evidence="2">NKC3-5</strain>
    </source>
</reference>
<keyword evidence="2" id="KW-1185">Reference proteome</keyword>
<evidence type="ECO:0000313" key="1">
    <source>
        <dbReference type="EMBL" id="QDI90793.1"/>
    </source>
</evidence>
<dbReference type="AlphaFoldDB" id="A0A514LG23"/>
<organism evidence="1 2">
    <name type="scientific">Salicibibacter halophilus</name>
    <dbReference type="NCBI Taxonomy" id="2502791"/>
    <lineage>
        <taxon>Bacteria</taxon>
        <taxon>Bacillati</taxon>
        <taxon>Bacillota</taxon>
        <taxon>Bacilli</taxon>
        <taxon>Bacillales</taxon>
        <taxon>Bacillaceae</taxon>
        <taxon>Salicibibacter</taxon>
    </lineage>
</organism>
<accession>A0A514LG23</accession>
<dbReference type="Proteomes" id="UP000319756">
    <property type="component" value="Chromosome"/>
</dbReference>